<dbReference type="AlphaFoldDB" id="A0A084QE35"/>
<accession>A0A084QE35</accession>
<proteinExistence type="predicted"/>
<dbReference type="InParanoid" id="A0A084QE35"/>
<evidence type="ECO:0000313" key="1">
    <source>
        <dbReference type="EMBL" id="KFA62220.1"/>
    </source>
</evidence>
<dbReference type="Proteomes" id="UP000028524">
    <property type="component" value="Unassembled WGS sequence"/>
</dbReference>
<keyword evidence="2" id="KW-1185">Reference proteome</keyword>
<reference evidence="1 2" key="1">
    <citation type="journal article" date="2014" name="BMC Genomics">
        <title>Comparative genome sequencing reveals chemotype-specific gene clusters in the toxigenic black mold Stachybotrys.</title>
        <authorList>
            <person name="Semeiks J."/>
            <person name="Borek D."/>
            <person name="Otwinowski Z."/>
            <person name="Grishin N.V."/>
        </authorList>
    </citation>
    <scope>NUCLEOTIDE SEQUENCE [LARGE SCALE GENOMIC DNA]</scope>
    <source>
        <strain evidence="1 2">IBT 40285</strain>
    </source>
</reference>
<sequence>MSTSSNAGSAADLACEHLCAHVFRMGILLQDMSIKTALFDKAKPGRQLQEKADDQRREVKRYKELVAF</sequence>
<evidence type="ECO:0000313" key="2">
    <source>
        <dbReference type="Proteomes" id="UP000028524"/>
    </source>
</evidence>
<dbReference type="EMBL" id="KL660811">
    <property type="protein sequence ID" value="KFA62220.1"/>
    <property type="molecule type" value="Genomic_DNA"/>
</dbReference>
<dbReference type="OrthoDB" id="10291705at2759"/>
<dbReference type="HOGENOM" id="CLU_2795624_0_0_1"/>
<gene>
    <name evidence="1" type="ORF">S40285_10589</name>
</gene>
<protein>
    <submittedName>
        <fullName evidence="1">Uncharacterized protein</fullName>
    </submittedName>
</protein>
<organism evidence="1 2">
    <name type="scientific">Stachybotrys chlorohalonatus (strain IBT 40285)</name>
    <dbReference type="NCBI Taxonomy" id="1283841"/>
    <lineage>
        <taxon>Eukaryota</taxon>
        <taxon>Fungi</taxon>
        <taxon>Dikarya</taxon>
        <taxon>Ascomycota</taxon>
        <taxon>Pezizomycotina</taxon>
        <taxon>Sordariomycetes</taxon>
        <taxon>Hypocreomycetidae</taxon>
        <taxon>Hypocreales</taxon>
        <taxon>Stachybotryaceae</taxon>
        <taxon>Stachybotrys</taxon>
    </lineage>
</organism>
<name>A0A084QE35_STAC4</name>